<comment type="caution">
    <text evidence="13">The sequence shown here is derived from an EMBL/GenBank/DDBJ whole genome shotgun (WGS) entry which is preliminary data.</text>
</comment>
<reference evidence="13" key="1">
    <citation type="journal article" date="2014" name="Int. J. Syst. Evol. Microbiol.">
        <title>Complete genome sequence of Corynebacterium casei LMG S-19264T (=DSM 44701T), isolated from a smear-ripened cheese.</title>
        <authorList>
            <consortium name="US DOE Joint Genome Institute (JGI-PGF)"/>
            <person name="Walter F."/>
            <person name="Albersmeier A."/>
            <person name="Kalinowski J."/>
            <person name="Ruckert C."/>
        </authorList>
    </citation>
    <scope>NUCLEOTIDE SEQUENCE</scope>
    <source>
        <strain evidence="13">CGMCC 1.15448</strain>
    </source>
</reference>
<feature type="domain" description="TonB-dependent receptor-like beta-barrel" evidence="11">
    <location>
        <begin position="484"/>
        <end position="1033"/>
    </location>
</feature>
<dbReference type="GO" id="GO:0009279">
    <property type="term" value="C:cell outer membrane"/>
    <property type="evidence" value="ECO:0007669"/>
    <property type="project" value="UniProtKB-SubCell"/>
</dbReference>
<dbReference type="NCBIfam" id="TIGR04056">
    <property type="entry name" value="OMP_RagA_SusC"/>
    <property type="match status" value="1"/>
</dbReference>
<evidence type="ECO:0000313" key="13">
    <source>
        <dbReference type="EMBL" id="GGB03452.1"/>
    </source>
</evidence>
<keyword evidence="4 8" id="KW-0812">Transmembrane</keyword>
<protein>
    <submittedName>
        <fullName evidence="13">SusC/RagA family TonB-linked outer membrane protein</fullName>
    </submittedName>
</protein>
<dbReference type="Gene3D" id="2.60.40.1120">
    <property type="entry name" value="Carboxypeptidase-like, regulatory domain"/>
    <property type="match status" value="1"/>
</dbReference>
<dbReference type="Proteomes" id="UP000607559">
    <property type="component" value="Unassembled WGS sequence"/>
</dbReference>
<reference evidence="13" key="2">
    <citation type="submission" date="2020-09" db="EMBL/GenBank/DDBJ databases">
        <authorList>
            <person name="Sun Q."/>
            <person name="Zhou Y."/>
        </authorList>
    </citation>
    <scope>NUCLEOTIDE SEQUENCE</scope>
    <source>
        <strain evidence="13">CGMCC 1.15448</strain>
    </source>
</reference>
<comment type="similarity">
    <text evidence="8 9">Belongs to the TonB-dependent receptor family.</text>
</comment>
<dbReference type="AlphaFoldDB" id="A0A8J2UE60"/>
<keyword evidence="14" id="KW-1185">Reference proteome</keyword>
<evidence type="ECO:0000256" key="4">
    <source>
        <dbReference type="ARBA" id="ARBA00022692"/>
    </source>
</evidence>
<feature type="domain" description="TonB-dependent receptor plug" evidence="12">
    <location>
        <begin position="212"/>
        <end position="318"/>
    </location>
</feature>
<evidence type="ECO:0000256" key="8">
    <source>
        <dbReference type="PROSITE-ProRule" id="PRU01360"/>
    </source>
</evidence>
<evidence type="ECO:0000313" key="14">
    <source>
        <dbReference type="Proteomes" id="UP000607559"/>
    </source>
</evidence>
<gene>
    <name evidence="13" type="ORF">GCM10011511_28440</name>
</gene>
<evidence type="ECO:0000256" key="5">
    <source>
        <dbReference type="ARBA" id="ARBA00023077"/>
    </source>
</evidence>
<evidence type="ECO:0000256" key="6">
    <source>
        <dbReference type="ARBA" id="ARBA00023136"/>
    </source>
</evidence>
<dbReference type="InterPro" id="IPR000531">
    <property type="entry name" value="Beta-barrel_TonB"/>
</dbReference>
<dbReference type="InterPro" id="IPR023997">
    <property type="entry name" value="TonB-dep_OMP_SusC/RagA_CS"/>
</dbReference>
<sequence>MKKLLLLLFIVLAAMPGLYAQDSGKKATVHFKHSSLRQAFVELEKQYGLNFSYNESNIGLYDKDINFSLKDATASQVLDKIFGGSPLTWTFKGGLVILTADPNYQKKPGASHATSEVLTGTITDGETAEPIQGVTVRAGDHTVLTGADGGYSLPLSSGSYTVTISHVGYAVRETHGVEISATAPTVINLALNKAGTDLGEVVVVGYGRQSRKALTSAISTVQNSEFNQGNFNNPAQLLQGKVAGLTISRSGDPNGEPTIILRGPSTLRPGAAQEPFYVIDEIPGADIRLVAPDDIATIEVLKDASATAIYGTRASNGVIMITTKKGRQAQTLVNYNSYVSAENVARKINMMNASQLKAYLAKNSLALDPSDVQGANTDWQKAVTQTAVSQNHHVALSGGSNNLTYNAAVNYFDSKGIMKNTGLNRLIGRAGIEQRVLNNHLRLGMFVSTSTSNSDLLPDQAIILFNMLRYLPTVPVKQADGTYTENLQRVQYYNPVSLQNNAWQNLKNKTTLLNGTAQVILPFGFKYDLNLTSQSGQDNSGTYYTSQYTLKTGVNGQAYRSSYESSKKMIETFLTFARRVGDHDINVLGGYSWQEDVTGDGFQASNQNFPTDALGYNNIGLGSPAGNYRNDWGSNLYQKLRLISFYTRAKYSFKDRYLLQLSLRRDASSAFGVNNRWATFPSASFAWRAIDESFLKSQTLFSDLKWRISYGITGNSLGFDPLISKVQYSTVGAFYYNGNFVNAIGPSQNANPDLKWEKTAMFNTGVDFALLKGSVKLSIEYYDKKTTDLIWYYPVSTIQYFVNVYTANVGSISNKGFELTIDATPVKTASFQWVTSLNLAHNKNKLVSLSNNVFKLDSIFEASPGGQGQTGSYVQILKSGKPVGEFFTFSYAGKNAAGVTQFYDATGKITLAPQNFVDYHYAGDAQPKVQIGWGNTFTYKSFDLNIFVRAALGSKVMDATLADLNRPDEVTNYNLPVFSTNESPKDISAYIYSNRYVENASYLRLDYVTLGYSFPSFFKGMRGLRIYVAGNNLVIITGYRGIDPEVSLSGLTPPAGLTPGVDNKDYYPRTRSFLLGLNLDF</sequence>
<keyword evidence="3 8" id="KW-1134">Transmembrane beta strand</keyword>
<dbReference type="SUPFAM" id="SSF56935">
    <property type="entry name" value="Porins"/>
    <property type="match status" value="1"/>
</dbReference>
<evidence type="ECO:0000259" key="12">
    <source>
        <dbReference type="Pfam" id="PF07715"/>
    </source>
</evidence>
<dbReference type="InterPro" id="IPR039426">
    <property type="entry name" value="TonB-dep_rcpt-like"/>
</dbReference>
<evidence type="ECO:0000256" key="7">
    <source>
        <dbReference type="ARBA" id="ARBA00023237"/>
    </source>
</evidence>
<dbReference type="InterPro" id="IPR036942">
    <property type="entry name" value="Beta-barrel_TonB_sf"/>
</dbReference>
<dbReference type="SUPFAM" id="SSF49464">
    <property type="entry name" value="Carboxypeptidase regulatory domain-like"/>
    <property type="match status" value="1"/>
</dbReference>
<dbReference type="Gene3D" id="2.40.170.20">
    <property type="entry name" value="TonB-dependent receptor, beta-barrel domain"/>
    <property type="match status" value="1"/>
</dbReference>
<comment type="subcellular location">
    <subcellularLocation>
        <location evidence="1 8">Cell outer membrane</location>
        <topology evidence="1 8">Multi-pass membrane protein</topology>
    </subcellularLocation>
</comment>
<name>A0A8J2UE60_9BACT</name>
<feature type="signal peptide" evidence="10">
    <location>
        <begin position="1"/>
        <end position="20"/>
    </location>
</feature>
<feature type="chain" id="PRO_5035269521" evidence="10">
    <location>
        <begin position="21"/>
        <end position="1081"/>
    </location>
</feature>
<dbReference type="Pfam" id="PF07715">
    <property type="entry name" value="Plug"/>
    <property type="match status" value="1"/>
</dbReference>
<keyword evidence="2 8" id="KW-0813">Transport</keyword>
<dbReference type="InterPro" id="IPR012910">
    <property type="entry name" value="Plug_dom"/>
</dbReference>
<keyword evidence="5 9" id="KW-0798">TonB box</keyword>
<dbReference type="InterPro" id="IPR008969">
    <property type="entry name" value="CarboxyPept-like_regulatory"/>
</dbReference>
<dbReference type="Pfam" id="PF13620">
    <property type="entry name" value="CarboxypepD_reg"/>
    <property type="match status" value="1"/>
</dbReference>
<keyword evidence="10" id="KW-0732">Signal</keyword>
<dbReference type="Pfam" id="PF00593">
    <property type="entry name" value="TonB_dep_Rec_b-barrel"/>
    <property type="match status" value="1"/>
</dbReference>
<dbReference type="InterPro" id="IPR023996">
    <property type="entry name" value="TonB-dep_OMP_SusC/RagA"/>
</dbReference>
<accession>A0A8J2UE60</accession>
<dbReference type="EMBL" id="BMJC01000003">
    <property type="protein sequence ID" value="GGB03452.1"/>
    <property type="molecule type" value="Genomic_DNA"/>
</dbReference>
<dbReference type="NCBIfam" id="TIGR04057">
    <property type="entry name" value="SusC_RagA_signa"/>
    <property type="match status" value="1"/>
</dbReference>
<dbReference type="Gene3D" id="3.55.50.30">
    <property type="match status" value="1"/>
</dbReference>
<evidence type="ECO:0000256" key="10">
    <source>
        <dbReference type="SAM" id="SignalP"/>
    </source>
</evidence>
<organism evidence="13 14">
    <name type="scientific">Puia dinghuensis</name>
    <dbReference type="NCBI Taxonomy" id="1792502"/>
    <lineage>
        <taxon>Bacteria</taxon>
        <taxon>Pseudomonadati</taxon>
        <taxon>Bacteroidota</taxon>
        <taxon>Chitinophagia</taxon>
        <taxon>Chitinophagales</taxon>
        <taxon>Chitinophagaceae</taxon>
        <taxon>Puia</taxon>
    </lineage>
</organism>
<evidence type="ECO:0000259" key="11">
    <source>
        <dbReference type="Pfam" id="PF00593"/>
    </source>
</evidence>
<evidence type="ECO:0000256" key="1">
    <source>
        <dbReference type="ARBA" id="ARBA00004571"/>
    </source>
</evidence>
<evidence type="ECO:0000256" key="9">
    <source>
        <dbReference type="RuleBase" id="RU003357"/>
    </source>
</evidence>
<dbReference type="PROSITE" id="PS52016">
    <property type="entry name" value="TONB_DEPENDENT_REC_3"/>
    <property type="match status" value="1"/>
</dbReference>
<keyword evidence="7 8" id="KW-0998">Cell outer membrane</keyword>
<evidence type="ECO:0000256" key="2">
    <source>
        <dbReference type="ARBA" id="ARBA00022448"/>
    </source>
</evidence>
<dbReference type="InterPro" id="IPR037066">
    <property type="entry name" value="Plug_dom_sf"/>
</dbReference>
<dbReference type="Gene3D" id="2.170.130.10">
    <property type="entry name" value="TonB-dependent receptor, plug domain"/>
    <property type="match status" value="1"/>
</dbReference>
<evidence type="ECO:0000256" key="3">
    <source>
        <dbReference type="ARBA" id="ARBA00022452"/>
    </source>
</evidence>
<keyword evidence="6 8" id="KW-0472">Membrane</keyword>
<proteinExistence type="inferred from homology"/>
<dbReference type="RefSeq" id="WP_188932754.1">
    <property type="nucleotide sequence ID" value="NZ_BMJC01000003.1"/>
</dbReference>